<sequence>MHPESPKELVKPFKEECGKHPDEATTWMSSVYGRMKAAKLSKELASIETVQRPGEVIFVPSGKKEYKEIMDRFYSSNLTRQQLDDELERWAKKQGQSVQIPYEKCVDEQDRFEAKRYHVLSERINATSASEDVKRILISILDQQQWKNLTADEYGEIASNVEKSYPENVRVEADDVWNSINPTNLN</sequence>
<keyword evidence="2" id="KW-1185">Reference proteome</keyword>
<gene>
    <name evidence="1" type="ORF">TCNE_LOCUS681</name>
</gene>
<proteinExistence type="predicted"/>
<reference evidence="1 2" key="2">
    <citation type="submission" date="2018-11" db="EMBL/GenBank/DDBJ databases">
        <authorList>
            <consortium name="Pathogen Informatics"/>
        </authorList>
    </citation>
    <scope>NUCLEOTIDE SEQUENCE [LARGE SCALE GENOMIC DNA]</scope>
</reference>
<evidence type="ECO:0000313" key="2">
    <source>
        <dbReference type="Proteomes" id="UP000050794"/>
    </source>
</evidence>
<reference evidence="3" key="1">
    <citation type="submission" date="2016-06" db="UniProtKB">
        <authorList>
            <consortium name="WormBaseParasite"/>
        </authorList>
    </citation>
    <scope>IDENTIFICATION</scope>
</reference>
<dbReference type="Gene3D" id="2.60.120.650">
    <property type="entry name" value="Cupin"/>
    <property type="match status" value="1"/>
</dbReference>
<protein>
    <submittedName>
        <fullName evidence="3">DUF148 domain-containing protein</fullName>
    </submittedName>
</protein>
<name>A0A183TWR1_TOXCA</name>
<organism evidence="2 3">
    <name type="scientific">Toxocara canis</name>
    <name type="common">Canine roundworm</name>
    <dbReference type="NCBI Taxonomy" id="6265"/>
    <lineage>
        <taxon>Eukaryota</taxon>
        <taxon>Metazoa</taxon>
        <taxon>Ecdysozoa</taxon>
        <taxon>Nematoda</taxon>
        <taxon>Chromadorea</taxon>
        <taxon>Rhabditida</taxon>
        <taxon>Spirurina</taxon>
        <taxon>Ascaridomorpha</taxon>
        <taxon>Ascaridoidea</taxon>
        <taxon>Toxocaridae</taxon>
        <taxon>Toxocara</taxon>
    </lineage>
</organism>
<dbReference type="AlphaFoldDB" id="A0A183TWR1"/>
<dbReference type="EMBL" id="UYWY01000367">
    <property type="protein sequence ID" value="VDM24670.1"/>
    <property type="molecule type" value="Genomic_DNA"/>
</dbReference>
<dbReference type="Proteomes" id="UP000050794">
    <property type="component" value="Unassembled WGS sequence"/>
</dbReference>
<evidence type="ECO:0000313" key="1">
    <source>
        <dbReference type="EMBL" id="VDM24670.1"/>
    </source>
</evidence>
<accession>A0A183TWR1</accession>
<dbReference type="WBParaSite" id="TCNE_0000068001-mRNA-1">
    <property type="protein sequence ID" value="TCNE_0000068001-mRNA-1"/>
    <property type="gene ID" value="TCNE_0000068001"/>
</dbReference>
<evidence type="ECO:0000313" key="3">
    <source>
        <dbReference type="WBParaSite" id="TCNE_0000068001-mRNA-1"/>
    </source>
</evidence>